<protein>
    <submittedName>
        <fullName evidence="2">Class I SAM-dependent methyltransferase</fullName>
        <ecNumber evidence="2">2.1.1.-</ecNumber>
    </submittedName>
</protein>
<dbReference type="Pfam" id="PF13649">
    <property type="entry name" value="Methyltransf_25"/>
    <property type="match status" value="1"/>
</dbReference>
<dbReference type="GO" id="GO:0032259">
    <property type="term" value="P:methylation"/>
    <property type="evidence" value="ECO:0007669"/>
    <property type="project" value="UniProtKB-KW"/>
</dbReference>
<organism evidence="2 3">
    <name type="scientific">Thiohalorhabdus methylotrophus</name>
    <dbReference type="NCBI Taxonomy" id="3242694"/>
    <lineage>
        <taxon>Bacteria</taxon>
        <taxon>Pseudomonadati</taxon>
        <taxon>Pseudomonadota</taxon>
        <taxon>Gammaproteobacteria</taxon>
        <taxon>Thiohalorhabdales</taxon>
        <taxon>Thiohalorhabdaceae</taxon>
        <taxon>Thiohalorhabdus</taxon>
    </lineage>
</organism>
<keyword evidence="2" id="KW-0489">Methyltransferase</keyword>
<sequence>MNPLQSQFALPRGPLGRVAGWVMALSNRALARETLSLLEPARGECVLEIGAGPGVGIGDAAERVKDGLVMGVDLSEVMLAQAARRNRAHMRAGRVGLQRASASRLPFRSGAFQAAFTINNIQLWPDPMASLDETARILCPGGRLAIALQQRDAESAMETAFQRRSLDRRARAAGLEIAAKRTKPLNPTPAFLLLVRKPSG</sequence>
<feature type="domain" description="Methyltransferase" evidence="1">
    <location>
        <begin position="46"/>
        <end position="142"/>
    </location>
</feature>
<evidence type="ECO:0000259" key="1">
    <source>
        <dbReference type="Pfam" id="PF13649"/>
    </source>
</evidence>
<dbReference type="InterPro" id="IPR029063">
    <property type="entry name" value="SAM-dependent_MTases_sf"/>
</dbReference>
<dbReference type="PANTHER" id="PTHR43591">
    <property type="entry name" value="METHYLTRANSFERASE"/>
    <property type="match status" value="1"/>
</dbReference>
<proteinExistence type="predicted"/>
<dbReference type="RefSeq" id="WP_373654002.1">
    <property type="nucleotide sequence ID" value="NZ_JBGUAW010000001.1"/>
</dbReference>
<dbReference type="Proteomes" id="UP001575181">
    <property type="component" value="Unassembled WGS sequence"/>
</dbReference>
<accession>A0ABV4TRL1</accession>
<dbReference type="Gene3D" id="3.40.50.150">
    <property type="entry name" value="Vaccinia Virus protein VP39"/>
    <property type="match status" value="1"/>
</dbReference>
<keyword evidence="2" id="KW-0808">Transferase</keyword>
<name>A0ABV4TRL1_9GAMM</name>
<evidence type="ECO:0000313" key="3">
    <source>
        <dbReference type="Proteomes" id="UP001575181"/>
    </source>
</evidence>
<evidence type="ECO:0000313" key="2">
    <source>
        <dbReference type="EMBL" id="MFA9459210.1"/>
    </source>
</evidence>
<dbReference type="EMBL" id="JBGUAW010000001">
    <property type="protein sequence ID" value="MFA9459210.1"/>
    <property type="molecule type" value="Genomic_DNA"/>
</dbReference>
<dbReference type="SUPFAM" id="SSF53335">
    <property type="entry name" value="S-adenosyl-L-methionine-dependent methyltransferases"/>
    <property type="match status" value="1"/>
</dbReference>
<dbReference type="GO" id="GO:0008168">
    <property type="term" value="F:methyltransferase activity"/>
    <property type="evidence" value="ECO:0007669"/>
    <property type="project" value="UniProtKB-KW"/>
</dbReference>
<dbReference type="PANTHER" id="PTHR43591:SF24">
    <property type="entry name" value="2-METHOXY-6-POLYPRENYL-1,4-BENZOQUINOL METHYLASE, MITOCHONDRIAL"/>
    <property type="match status" value="1"/>
</dbReference>
<dbReference type="InterPro" id="IPR041698">
    <property type="entry name" value="Methyltransf_25"/>
</dbReference>
<comment type="caution">
    <text evidence="2">The sequence shown here is derived from an EMBL/GenBank/DDBJ whole genome shotgun (WGS) entry which is preliminary data.</text>
</comment>
<dbReference type="EC" id="2.1.1.-" evidence="2"/>
<dbReference type="CDD" id="cd02440">
    <property type="entry name" value="AdoMet_MTases"/>
    <property type="match status" value="1"/>
</dbReference>
<gene>
    <name evidence="2" type="ORF">ACERLL_00025</name>
</gene>
<reference evidence="2 3" key="1">
    <citation type="submission" date="2024-08" db="EMBL/GenBank/DDBJ databases">
        <title>Whole-genome sequencing of halo(alkali)philic microorganisms from hypersaline lakes.</title>
        <authorList>
            <person name="Sorokin D.Y."/>
            <person name="Merkel A.Y."/>
            <person name="Messina E."/>
            <person name="Yakimov M."/>
        </authorList>
    </citation>
    <scope>NUCLEOTIDE SEQUENCE [LARGE SCALE GENOMIC DNA]</scope>
    <source>
        <strain evidence="2 3">Cl-TMA</strain>
    </source>
</reference>
<keyword evidence="3" id="KW-1185">Reference proteome</keyword>